<protein>
    <submittedName>
        <fullName evidence="3">Uncharacterized protein</fullName>
    </submittedName>
</protein>
<dbReference type="RefSeq" id="XP_040654626.1">
    <property type="nucleotide sequence ID" value="XM_040804522.1"/>
</dbReference>
<evidence type="ECO:0000313" key="4">
    <source>
        <dbReference type="Proteomes" id="UP000076580"/>
    </source>
</evidence>
<evidence type="ECO:0000313" key="3">
    <source>
        <dbReference type="EMBL" id="KYK55274.1"/>
    </source>
</evidence>
<feature type="signal peptide" evidence="2">
    <location>
        <begin position="1"/>
        <end position="20"/>
    </location>
</feature>
<dbReference type="AlphaFoldDB" id="A0A151GDW4"/>
<name>A0A151GDW4_DRECN</name>
<feature type="region of interest" description="Disordered" evidence="1">
    <location>
        <begin position="42"/>
        <end position="73"/>
    </location>
</feature>
<evidence type="ECO:0000256" key="1">
    <source>
        <dbReference type="SAM" id="MobiDB-lite"/>
    </source>
</evidence>
<organism evidence="3 4">
    <name type="scientific">Drechmeria coniospora</name>
    <name type="common">Nematophagous fungus</name>
    <name type="synonym">Meria coniospora</name>
    <dbReference type="NCBI Taxonomy" id="98403"/>
    <lineage>
        <taxon>Eukaryota</taxon>
        <taxon>Fungi</taxon>
        <taxon>Dikarya</taxon>
        <taxon>Ascomycota</taxon>
        <taxon>Pezizomycotina</taxon>
        <taxon>Sordariomycetes</taxon>
        <taxon>Hypocreomycetidae</taxon>
        <taxon>Hypocreales</taxon>
        <taxon>Ophiocordycipitaceae</taxon>
        <taxon>Drechmeria</taxon>
    </lineage>
</organism>
<dbReference type="Proteomes" id="UP000076580">
    <property type="component" value="Chromosome 03"/>
</dbReference>
<dbReference type="InParanoid" id="A0A151GDW4"/>
<accession>A0A151GDW4</accession>
<comment type="caution">
    <text evidence="3">The sequence shown here is derived from an EMBL/GenBank/DDBJ whole genome shotgun (WGS) entry which is preliminary data.</text>
</comment>
<evidence type="ECO:0000256" key="2">
    <source>
        <dbReference type="SAM" id="SignalP"/>
    </source>
</evidence>
<gene>
    <name evidence="3" type="ORF">DCS_07237</name>
</gene>
<proteinExistence type="predicted"/>
<keyword evidence="2" id="KW-0732">Signal</keyword>
<dbReference type="EMBL" id="LAYC01000003">
    <property type="protein sequence ID" value="KYK55274.1"/>
    <property type="molecule type" value="Genomic_DNA"/>
</dbReference>
<reference evidence="3 4" key="1">
    <citation type="journal article" date="2016" name="Sci. Rep.">
        <title>Insights into Adaptations to a Near-Obligate Nematode Endoparasitic Lifestyle from the Finished Genome of Drechmeria coniospora.</title>
        <authorList>
            <person name="Zhang L."/>
            <person name="Zhou Z."/>
            <person name="Guo Q."/>
            <person name="Fokkens L."/>
            <person name="Miskei M."/>
            <person name="Pocsi I."/>
            <person name="Zhang W."/>
            <person name="Chen M."/>
            <person name="Wang L."/>
            <person name="Sun Y."/>
            <person name="Donzelli B.G."/>
            <person name="Gibson D.M."/>
            <person name="Nelson D.R."/>
            <person name="Luo J.G."/>
            <person name="Rep M."/>
            <person name="Liu H."/>
            <person name="Yang S."/>
            <person name="Wang J."/>
            <person name="Krasnoff S.B."/>
            <person name="Xu Y."/>
            <person name="Molnar I."/>
            <person name="Lin M."/>
        </authorList>
    </citation>
    <scope>NUCLEOTIDE SEQUENCE [LARGE SCALE GENOMIC DNA]</scope>
    <source>
        <strain evidence="3 4">ARSEF 6962</strain>
    </source>
</reference>
<keyword evidence="4" id="KW-1185">Reference proteome</keyword>
<feature type="chain" id="PRO_5007580509" evidence="2">
    <location>
        <begin position="21"/>
        <end position="110"/>
    </location>
</feature>
<sequence>MRPARLVALAGAAAVAVTTSNAPTTAPATTLSVAWTAVEDHVGDDAGSSRSASQPNTSAHFTSTNVSTTRANATASHSHAVEVAGGAIPQQMQASMLGLLGFCIMGLIML</sequence>
<dbReference type="OrthoDB" id="4906367at2759"/>
<feature type="compositionally biased region" description="Polar residues" evidence="1">
    <location>
        <begin position="48"/>
        <end position="73"/>
    </location>
</feature>
<dbReference type="GeneID" id="63719880"/>